<gene>
    <name evidence="2" type="ORF">HT99x_009025</name>
    <name evidence="1" type="ORF">HT99x_01403</name>
</gene>
<name>A0A0Q9YVA8_9GAMM</name>
<dbReference type="RefSeq" id="WP_075066027.1">
    <property type="nucleotide sequence ID" value="NZ_LKAJ02000001.1"/>
</dbReference>
<evidence type="ECO:0000313" key="2">
    <source>
        <dbReference type="EMBL" id="MCS5711578.1"/>
    </source>
</evidence>
<protein>
    <submittedName>
        <fullName evidence="1">Uncharacterized protein</fullName>
    </submittedName>
</protein>
<comment type="caution">
    <text evidence="1">The sequence shown here is derived from an EMBL/GenBank/DDBJ whole genome shotgun (WGS) entry which is preliminary data.</text>
</comment>
<reference evidence="2" key="2">
    <citation type="journal article" date="2016" name="Genome Announc.">
        <title>Draft Genome Sequences of Two Novel Amoeba-Resistant Intranuclear Bacteria, 'Candidatus Berkiella cookevillensis' and 'Candidatus Berkiella aquae'.</title>
        <authorList>
            <person name="Mehari Y.T."/>
            <person name="Arivett B.A."/>
            <person name="Farone A.L."/>
            <person name="Gunderson J.H."/>
            <person name="Farone M.B."/>
        </authorList>
    </citation>
    <scope>NUCLEOTIDE SEQUENCE</scope>
    <source>
        <strain evidence="2">HT99</strain>
    </source>
</reference>
<reference evidence="2" key="3">
    <citation type="submission" date="2021-06" db="EMBL/GenBank/DDBJ databases">
        <title>Genomic Description and Analysis of Intracellular Bacteria, Candidatus Berkiella cookevillensis and Candidatus Berkiella aquae.</title>
        <authorList>
            <person name="Kidane D.T."/>
            <person name="Mehari Y.T."/>
            <person name="Rice F.C."/>
            <person name="Arivett B.A."/>
            <person name="Farone A.L."/>
            <person name="Berk S.G."/>
            <person name="Farone M.B."/>
        </authorList>
    </citation>
    <scope>NUCLEOTIDE SEQUENCE</scope>
    <source>
        <strain evidence="2">HT99</strain>
    </source>
</reference>
<accession>A0A0Q9YVA8</accession>
<sequence>MNKLHMLDVLEALTPDELEIRYKTPSQSVSIQDDEAVLRAMSTSESYQALLSHLILLALPTPSHQVH</sequence>
<dbReference type="Proteomes" id="UP000051497">
    <property type="component" value="Unassembled WGS sequence"/>
</dbReference>
<keyword evidence="3" id="KW-1185">Reference proteome</keyword>
<dbReference type="AlphaFoldDB" id="A0A0Q9YVA8"/>
<reference evidence="1" key="1">
    <citation type="submission" date="2015-09" db="EMBL/GenBank/DDBJ databases">
        <title>Draft Genome Sequences of Two Novel Amoeba-resistant Intranuclear Bacteria, Candidatus Berkiella cookevillensis and Candidatus Berkiella aquae.</title>
        <authorList>
            <person name="Mehari Y.T."/>
            <person name="Arivett B.A."/>
            <person name="Farone A.L."/>
            <person name="Gunderson J.H."/>
            <person name="Farone M.B."/>
        </authorList>
    </citation>
    <scope>NUCLEOTIDE SEQUENCE [LARGE SCALE GENOMIC DNA]</scope>
    <source>
        <strain evidence="1">HT99</strain>
    </source>
</reference>
<evidence type="ECO:0000313" key="3">
    <source>
        <dbReference type="Proteomes" id="UP000051497"/>
    </source>
</evidence>
<evidence type="ECO:0000313" key="1">
    <source>
        <dbReference type="EMBL" id="KRG21650.1"/>
    </source>
</evidence>
<proteinExistence type="predicted"/>
<organism evidence="1">
    <name type="scientific">Candidatus Berkiella aquae</name>
    <dbReference type="NCBI Taxonomy" id="295108"/>
    <lineage>
        <taxon>Bacteria</taxon>
        <taxon>Pseudomonadati</taxon>
        <taxon>Pseudomonadota</taxon>
        <taxon>Gammaproteobacteria</taxon>
        <taxon>Candidatus Berkiellales</taxon>
        <taxon>Candidatus Berkiellaceae</taxon>
        <taxon>Candidatus Berkiella</taxon>
    </lineage>
</organism>
<dbReference type="EMBL" id="LKAJ01000004">
    <property type="protein sequence ID" value="KRG21650.1"/>
    <property type="molecule type" value="Genomic_DNA"/>
</dbReference>
<dbReference type="EMBL" id="LKAJ02000001">
    <property type="protein sequence ID" value="MCS5711578.1"/>
    <property type="molecule type" value="Genomic_DNA"/>
</dbReference>